<dbReference type="SUPFAM" id="SSF51735">
    <property type="entry name" value="NAD(P)-binding Rossmann-fold domains"/>
    <property type="match status" value="1"/>
</dbReference>
<protein>
    <submittedName>
        <fullName evidence="4">NAD(P)-dependent dehydrogenase (Short-subunit alcohol dehydrogenase family)</fullName>
    </submittedName>
</protein>
<dbReference type="PANTHER" id="PTHR45024:SF2">
    <property type="entry name" value="SCP2 DOMAIN-CONTAINING PROTEIN"/>
    <property type="match status" value="1"/>
</dbReference>
<dbReference type="PANTHER" id="PTHR45024">
    <property type="entry name" value="DEHYDROGENASES, SHORT CHAIN"/>
    <property type="match status" value="1"/>
</dbReference>
<dbReference type="PRINTS" id="PR00081">
    <property type="entry name" value="GDHRDH"/>
</dbReference>
<dbReference type="GO" id="GO:0016491">
    <property type="term" value="F:oxidoreductase activity"/>
    <property type="evidence" value="ECO:0007669"/>
    <property type="project" value="UniProtKB-KW"/>
</dbReference>
<dbReference type="EMBL" id="JACIJP010000006">
    <property type="protein sequence ID" value="MBB6125353.1"/>
    <property type="molecule type" value="Genomic_DNA"/>
</dbReference>
<dbReference type="InterPro" id="IPR020904">
    <property type="entry name" value="Sc_DH/Rdtase_CS"/>
</dbReference>
<dbReference type="InterPro" id="IPR051687">
    <property type="entry name" value="Peroxisomal_Beta-Oxidation"/>
</dbReference>
<keyword evidence="2" id="KW-0560">Oxidoreductase</keyword>
<dbReference type="Gene3D" id="3.40.50.720">
    <property type="entry name" value="NAD(P)-binding Rossmann-like Domain"/>
    <property type="match status" value="1"/>
</dbReference>
<comment type="similarity">
    <text evidence="1 3">Belongs to the short-chain dehydrogenases/reductases (SDR) family.</text>
</comment>
<proteinExistence type="inferred from homology"/>
<sequence>MEKELRLDGQVALVTGSGRGLGRAHALLLAARGAAVVVNDPGGSLEGDGEDRMPADGVVEDITSAGGQAVANFDSVASEAGASAMVAAAIDHFGRIDIVVNNAGNFLPRRSFTESSSESFAKIWAVHTMGSINVIRAAWPHMVGQGYGRIVNTASHTGLLGSRGSLEYSVAKAAILGLTKTLALEAAELGIAVNAIAPGALTRPVNQMEEVAQLVPPGAFEPDLVSPTVLWLCHPECGVNGEVLGVMSGTTTRIKIAETQGYWSSTPTPEAIRDHFTHIMAEETLAGSGLTFGQEAETRGMELMMHYISHA</sequence>
<evidence type="ECO:0000313" key="4">
    <source>
        <dbReference type="EMBL" id="MBB6125353.1"/>
    </source>
</evidence>
<evidence type="ECO:0000256" key="1">
    <source>
        <dbReference type="ARBA" id="ARBA00006484"/>
    </source>
</evidence>
<dbReference type="AlphaFoldDB" id="A0A841J314"/>
<evidence type="ECO:0000256" key="2">
    <source>
        <dbReference type="ARBA" id="ARBA00023002"/>
    </source>
</evidence>
<dbReference type="Proteomes" id="UP000552700">
    <property type="component" value="Unassembled WGS sequence"/>
</dbReference>
<keyword evidence="5" id="KW-1185">Reference proteome</keyword>
<reference evidence="4 5" key="1">
    <citation type="submission" date="2020-08" db="EMBL/GenBank/DDBJ databases">
        <title>Genomic Encyclopedia of Type Strains, Phase IV (KMG-IV): sequencing the most valuable type-strain genomes for metagenomic binning, comparative biology and taxonomic classification.</title>
        <authorList>
            <person name="Goeker M."/>
        </authorList>
    </citation>
    <scope>NUCLEOTIDE SEQUENCE [LARGE SCALE GENOMIC DNA]</scope>
    <source>
        <strain evidence="4 5">DSM 102255</strain>
    </source>
</reference>
<dbReference type="PRINTS" id="PR00080">
    <property type="entry name" value="SDRFAMILY"/>
</dbReference>
<dbReference type="RefSeq" id="WP_184081646.1">
    <property type="nucleotide sequence ID" value="NZ_JACIJP010000006.1"/>
</dbReference>
<gene>
    <name evidence="4" type="ORF">FHS92_003114</name>
</gene>
<accession>A0A841J314</accession>
<comment type="caution">
    <text evidence="4">The sequence shown here is derived from an EMBL/GenBank/DDBJ whole genome shotgun (WGS) entry which is preliminary data.</text>
</comment>
<evidence type="ECO:0000256" key="3">
    <source>
        <dbReference type="RuleBase" id="RU000363"/>
    </source>
</evidence>
<organism evidence="4 5">
    <name type="scientific">Sphingobium subterraneum</name>
    <dbReference type="NCBI Taxonomy" id="627688"/>
    <lineage>
        <taxon>Bacteria</taxon>
        <taxon>Pseudomonadati</taxon>
        <taxon>Pseudomonadota</taxon>
        <taxon>Alphaproteobacteria</taxon>
        <taxon>Sphingomonadales</taxon>
        <taxon>Sphingomonadaceae</taxon>
        <taxon>Sphingobium</taxon>
    </lineage>
</organism>
<name>A0A841J314_9SPHN</name>
<evidence type="ECO:0000313" key="5">
    <source>
        <dbReference type="Proteomes" id="UP000552700"/>
    </source>
</evidence>
<dbReference type="InterPro" id="IPR036291">
    <property type="entry name" value="NAD(P)-bd_dom_sf"/>
</dbReference>
<dbReference type="PROSITE" id="PS00061">
    <property type="entry name" value="ADH_SHORT"/>
    <property type="match status" value="1"/>
</dbReference>
<dbReference type="InterPro" id="IPR002347">
    <property type="entry name" value="SDR_fam"/>
</dbReference>
<dbReference type="Pfam" id="PF00106">
    <property type="entry name" value="adh_short"/>
    <property type="match status" value="1"/>
</dbReference>